<evidence type="ECO:0000313" key="2">
    <source>
        <dbReference type="Proteomes" id="UP001634393"/>
    </source>
</evidence>
<accession>A0ABD3TRP2</accession>
<comment type="caution">
    <text evidence="1">The sequence shown here is derived from an EMBL/GenBank/DDBJ whole genome shotgun (WGS) entry which is preliminary data.</text>
</comment>
<gene>
    <name evidence="1" type="ORF">ACJIZ3_023521</name>
</gene>
<dbReference type="Proteomes" id="UP001634393">
    <property type="component" value="Unassembled WGS sequence"/>
</dbReference>
<proteinExistence type="predicted"/>
<protein>
    <submittedName>
        <fullName evidence="1">Uncharacterized protein</fullName>
    </submittedName>
</protein>
<name>A0ABD3TRP2_9LAMI</name>
<keyword evidence="2" id="KW-1185">Reference proteome</keyword>
<reference evidence="1 2" key="1">
    <citation type="submission" date="2024-12" db="EMBL/GenBank/DDBJ databases">
        <title>The unique morphological basis and parallel evolutionary history of personate flowers in Penstemon.</title>
        <authorList>
            <person name="Depatie T.H."/>
            <person name="Wessinger C.A."/>
        </authorList>
    </citation>
    <scope>NUCLEOTIDE SEQUENCE [LARGE SCALE GENOMIC DNA]</scope>
    <source>
        <strain evidence="1">WTNN_2</strain>
        <tissue evidence="1">Leaf</tissue>
    </source>
</reference>
<dbReference type="EMBL" id="JBJXBP010000003">
    <property type="protein sequence ID" value="KAL3838930.1"/>
    <property type="molecule type" value="Genomic_DNA"/>
</dbReference>
<organism evidence="1 2">
    <name type="scientific">Penstemon smallii</name>
    <dbReference type="NCBI Taxonomy" id="265156"/>
    <lineage>
        <taxon>Eukaryota</taxon>
        <taxon>Viridiplantae</taxon>
        <taxon>Streptophyta</taxon>
        <taxon>Embryophyta</taxon>
        <taxon>Tracheophyta</taxon>
        <taxon>Spermatophyta</taxon>
        <taxon>Magnoliopsida</taxon>
        <taxon>eudicotyledons</taxon>
        <taxon>Gunneridae</taxon>
        <taxon>Pentapetalae</taxon>
        <taxon>asterids</taxon>
        <taxon>lamiids</taxon>
        <taxon>Lamiales</taxon>
        <taxon>Plantaginaceae</taxon>
        <taxon>Cheloneae</taxon>
        <taxon>Penstemon</taxon>
    </lineage>
</organism>
<evidence type="ECO:0000313" key="1">
    <source>
        <dbReference type="EMBL" id="KAL3838930.1"/>
    </source>
</evidence>
<sequence length="37" mass="4326">MEPLLLLCHRSTPTRRESYISKTLGSGQIYHIHRETT</sequence>
<dbReference type="AlphaFoldDB" id="A0ABD3TRP2"/>